<name>A0A8T4H102_9EURY</name>
<organism evidence="1 2">
    <name type="scientific">Halolamina salifodinae</name>
    <dbReference type="NCBI Taxonomy" id="1202767"/>
    <lineage>
        <taxon>Archaea</taxon>
        <taxon>Methanobacteriati</taxon>
        <taxon>Methanobacteriota</taxon>
        <taxon>Stenosarchaea group</taxon>
        <taxon>Halobacteria</taxon>
        <taxon>Halobacteriales</taxon>
        <taxon>Haloferacaceae</taxon>
    </lineage>
</organism>
<sequence>MTSWSPGPKERVYGATVQANWVGDAWVRPWIRPAQITNFWGEAP</sequence>
<dbReference type="EMBL" id="JAGGLC010000003">
    <property type="protein sequence ID" value="MBP1987255.1"/>
    <property type="molecule type" value="Genomic_DNA"/>
</dbReference>
<accession>A0A8T4H102</accession>
<reference evidence="1" key="1">
    <citation type="submission" date="2021-03" db="EMBL/GenBank/DDBJ databases">
        <title>Genomic Encyclopedia of Type Strains, Phase IV (KMG-IV): sequencing the most valuable type-strain genomes for metagenomic binning, comparative biology and taxonomic classification.</title>
        <authorList>
            <person name="Goeker M."/>
        </authorList>
    </citation>
    <scope>NUCLEOTIDE SEQUENCE</scope>
    <source>
        <strain evidence="1">DSM 26232</strain>
    </source>
</reference>
<proteinExistence type="predicted"/>
<evidence type="ECO:0000313" key="1">
    <source>
        <dbReference type="EMBL" id="MBP1987255.1"/>
    </source>
</evidence>
<dbReference type="AlphaFoldDB" id="A0A8T4H102"/>
<gene>
    <name evidence="1" type="ORF">J2753_001753</name>
</gene>
<keyword evidence="2" id="KW-1185">Reference proteome</keyword>
<dbReference type="Proteomes" id="UP000823736">
    <property type="component" value="Unassembled WGS sequence"/>
</dbReference>
<dbReference type="RefSeq" id="WP_281064192.1">
    <property type="nucleotide sequence ID" value="NZ_JAGGLC010000003.1"/>
</dbReference>
<comment type="caution">
    <text evidence="1">The sequence shown here is derived from an EMBL/GenBank/DDBJ whole genome shotgun (WGS) entry which is preliminary data.</text>
</comment>
<evidence type="ECO:0000313" key="2">
    <source>
        <dbReference type="Proteomes" id="UP000823736"/>
    </source>
</evidence>
<protein>
    <submittedName>
        <fullName evidence="1">Uncharacterized protein</fullName>
    </submittedName>
</protein>